<keyword evidence="2" id="KW-1185">Reference proteome</keyword>
<proteinExistence type="predicted"/>
<gene>
    <name evidence="1" type="ORF">OnM2_045081</name>
</gene>
<dbReference type="InterPro" id="IPR023674">
    <property type="entry name" value="Ribosomal_uL1-like"/>
</dbReference>
<dbReference type="InterPro" id="IPR016095">
    <property type="entry name" value="Ribosomal_uL1_3-a/b-sand"/>
</dbReference>
<dbReference type="Gene3D" id="3.40.50.790">
    <property type="match status" value="1"/>
</dbReference>
<comment type="caution">
    <text evidence="1">The sequence shown here is derived from an EMBL/GenBank/DDBJ whole genome shotgun (WGS) entry which is preliminary data.</text>
</comment>
<sequence length="314" mass="35311">MAPESSALTLKVENSSVYQLNSDQVLKASTALLKHIKSTIESKLKARKLKLLDENPYESQPIWLQLTTKSHIAAEKRLKPIKFSLPYPLNTDPTTTICLFTADPQRATKDLIASPAFPAALSARITRIIGLSKLKSKWSQYEAQRKLFREHDIFIADDRIIKSLPSILGKTFYKSTVKRPIPVEIQHSVPKSGGKRIKKVKGDPPRPLADAKSLSKNIEDAIESAVIYLSASTNVAVRIGYASWNPEKVQQNVESLTKFLIDRVVSKKWKGVKSIHIKGAETTSLPIWLAEEIWIDEKDVIDNEEHQEIQKKTP</sequence>
<dbReference type="CDD" id="cd00403">
    <property type="entry name" value="Ribosomal_L1"/>
    <property type="match status" value="1"/>
</dbReference>
<organism evidence="1 2">
    <name type="scientific">Erysiphe neolycopersici</name>
    <dbReference type="NCBI Taxonomy" id="212602"/>
    <lineage>
        <taxon>Eukaryota</taxon>
        <taxon>Fungi</taxon>
        <taxon>Dikarya</taxon>
        <taxon>Ascomycota</taxon>
        <taxon>Pezizomycotina</taxon>
        <taxon>Leotiomycetes</taxon>
        <taxon>Erysiphales</taxon>
        <taxon>Erysiphaceae</taxon>
        <taxon>Erysiphe</taxon>
    </lineage>
</organism>
<evidence type="ECO:0000313" key="2">
    <source>
        <dbReference type="Proteomes" id="UP000286134"/>
    </source>
</evidence>
<dbReference type="Pfam" id="PF00687">
    <property type="entry name" value="Ribosomal_L1"/>
    <property type="match status" value="1"/>
</dbReference>
<dbReference type="InterPro" id="IPR050257">
    <property type="entry name" value="eL8/uL1-like"/>
</dbReference>
<dbReference type="SUPFAM" id="SSF56808">
    <property type="entry name" value="Ribosomal protein L1"/>
    <property type="match status" value="1"/>
</dbReference>
<dbReference type="AlphaFoldDB" id="A0A420HUH6"/>
<dbReference type="STRING" id="212602.A0A420HUH6"/>
<evidence type="ECO:0000313" key="1">
    <source>
        <dbReference type="EMBL" id="RKF61091.1"/>
    </source>
</evidence>
<dbReference type="PANTHER" id="PTHR23105">
    <property type="entry name" value="RIBOSOMAL PROTEIN L7AE FAMILY MEMBER"/>
    <property type="match status" value="1"/>
</dbReference>
<dbReference type="InterPro" id="IPR028364">
    <property type="entry name" value="Ribosomal_uL1/biogenesis"/>
</dbReference>
<protein>
    <submittedName>
        <fullName evidence="1">Putative ribosome biogenesis protein C8F11.04</fullName>
    </submittedName>
</protein>
<name>A0A420HUH6_9PEZI</name>
<dbReference type="EMBL" id="MCFK01004516">
    <property type="protein sequence ID" value="RKF61091.1"/>
    <property type="molecule type" value="Genomic_DNA"/>
</dbReference>
<dbReference type="Proteomes" id="UP000286134">
    <property type="component" value="Unassembled WGS sequence"/>
</dbReference>
<reference evidence="1 2" key="1">
    <citation type="journal article" date="2018" name="BMC Genomics">
        <title>Comparative genome analyses reveal sequence features reflecting distinct modes of host-adaptation between dicot and monocot powdery mildew.</title>
        <authorList>
            <person name="Wu Y."/>
            <person name="Ma X."/>
            <person name="Pan Z."/>
            <person name="Kale S.D."/>
            <person name="Song Y."/>
            <person name="King H."/>
            <person name="Zhang Q."/>
            <person name="Presley C."/>
            <person name="Deng X."/>
            <person name="Wei C.I."/>
            <person name="Xiao S."/>
        </authorList>
    </citation>
    <scope>NUCLEOTIDE SEQUENCE [LARGE SCALE GENOMIC DNA]</scope>
    <source>
        <strain evidence="1">UMSG2</strain>
    </source>
</reference>
<dbReference type="GO" id="GO:0003723">
    <property type="term" value="F:RNA binding"/>
    <property type="evidence" value="ECO:0007669"/>
    <property type="project" value="InterPro"/>
</dbReference>
<dbReference type="OrthoDB" id="10251727at2759"/>
<accession>A0A420HUH6</accession>